<reference evidence="1 2" key="1">
    <citation type="submission" date="2014-04" db="EMBL/GenBank/DDBJ databases">
        <authorList>
            <consortium name="DOE Joint Genome Institute"/>
            <person name="Kuo A."/>
            <person name="Ruytinx J."/>
            <person name="Rineau F."/>
            <person name="Colpaert J."/>
            <person name="Kohler A."/>
            <person name="Nagy L.G."/>
            <person name="Floudas D."/>
            <person name="Copeland A."/>
            <person name="Barry K.W."/>
            <person name="Cichocki N."/>
            <person name="Veneault-Fourrey C."/>
            <person name="LaButti K."/>
            <person name="Lindquist E.A."/>
            <person name="Lipzen A."/>
            <person name="Lundell T."/>
            <person name="Morin E."/>
            <person name="Murat C."/>
            <person name="Sun H."/>
            <person name="Tunlid A."/>
            <person name="Henrissat B."/>
            <person name="Grigoriev I.V."/>
            <person name="Hibbett D.S."/>
            <person name="Martin F."/>
            <person name="Nordberg H.P."/>
            <person name="Cantor M.N."/>
            <person name="Hua S.X."/>
        </authorList>
    </citation>
    <scope>NUCLEOTIDE SEQUENCE [LARGE SCALE GENOMIC DNA]</scope>
    <source>
        <strain evidence="1 2">UH-Slu-Lm8-n1</strain>
    </source>
</reference>
<proteinExistence type="predicted"/>
<reference evidence="2" key="2">
    <citation type="submission" date="2015-01" db="EMBL/GenBank/DDBJ databases">
        <title>Evolutionary Origins and Diversification of the Mycorrhizal Mutualists.</title>
        <authorList>
            <consortium name="DOE Joint Genome Institute"/>
            <consortium name="Mycorrhizal Genomics Consortium"/>
            <person name="Kohler A."/>
            <person name="Kuo A."/>
            <person name="Nagy L.G."/>
            <person name="Floudas D."/>
            <person name="Copeland A."/>
            <person name="Barry K.W."/>
            <person name="Cichocki N."/>
            <person name="Veneault-Fourrey C."/>
            <person name="LaButti K."/>
            <person name="Lindquist E.A."/>
            <person name="Lipzen A."/>
            <person name="Lundell T."/>
            <person name="Morin E."/>
            <person name="Murat C."/>
            <person name="Riley R."/>
            <person name="Ohm R."/>
            <person name="Sun H."/>
            <person name="Tunlid A."/>
            <person name="Henrissat B."/>
            <person name="Grigoriev I.V."/>
            <person name="Hibbett D.S."/>
            <person name="Martin F."/>
        </authorList>
    </citation>
    <scope>NUCLEOTIDE SEQUENCE [LARGE SCALE GENOMIC DNA]</scope>
    <source>
        <strain evidence="2">UH-Slu-Lm8-n1</strain>
    </source>
</reference>
<sequence>MVIPAMDHIDNVFTKCIIQNAHLDPAISAALGLVKRTLNRYYSCSNSSEVYQIAMVLHPRHKLSYFQSAGWQQDWIDTAEDLVRTEFKCYVSHLLVPTNRNDNPSPLEADVNIFNHLPTLSQPKPTASAKELNSYLNADIEDVSDPIAWWYGH</sequence>
<name>A0A0C9ZC93_9AGAM</name>
<dbReference type="SUPFAM" id="SSF53098">
    <property type="entry name" value="Ribonuclease H-like"/>
    <property type="match status" value="1"/>
</dbReference>
<accession>A0A0C9ZC93</accession>
<dbReference type="OrthoDB" id="3359487at2759"/>
<evidence type="ECO:0008006" key="3">
    <source>
        <dbReference type="Google" id="ProtNLM"/>
    </source>
</evidence>
<gene>
    <name evidence="1" type="ORF">CY34DRAFT_96601</name>
</gene>
<organism evidence="1 2">
    <name type="scientific">Suillus luteus UH-Slu-Lm8-n1</name>
    <dbReference type="NCBI Taxonomy" id="930992"/>
    <lineage>
        <taxon>Eukaryota</taxon>
        <taxon>Fungi</taxon>
        <taxon>Dikarya</taxon>
        <taxon>Basidiomycota</taxon>
        <taxon>Agaricomycotina</taxon>
        <taxon>Agaricomycetes</taxon>
        <taxon>Agaricomycetidae</taxon>
        <taxon>Boletales</taxon>
        <taxon>Suillineae</taxon>
        <taxon>Suillaceae</taxon>
        <taxon>Suillus</taxon>
    </lineage>
</organism>
<dbReference type="EMBL" id="KN835656">
    <property type="protein sequence ID" value="KIK35165.1"/>
    <property type="molecule type" value="Genomic_DNA"/>
</dbReference>
<dbReference type="InterPro" id="IPR012337">
    <property type="entry name" value="RNaseH-like_sf"/>
</dbReference>
<dbReference type="InParanoid" id="A0A0C9ZC93"/>
<evidence type="ECO:0000313" key="2">
    <source>
        <dbReference type="Proteomes" id="UP000054485"/>
    </source>
</evidence>
<dbReference type="Proteomes" id="UP000054485">
    <property type="component" value="Unassembled WGS sequence"/>
</dbReference>
<dbReference type="AlphaFoldDB" id="A0A0C9ZC93"/>
<dbReference type="HOGENOM" id="CLU_009123_4_3_1"/>
<evidence type="ECO:0000313" key="1">
    <source>
        <dbReference type="EMBL" id="KIK35165.1"/>
    </source>
</evidence>
<keyword evidence="2" id="KW-1185">Reference proteome</keyword>
<protein>
    <recommendedName>
        <fullName evidence="3">HAT C-terminal dimerisation domain-containing protein</fullName>
    </recommendedName>
</protein>